<dbReference type="FunFam" id="2.40.30.10:FF:000026">
    <property type="entry name" value="Eukaryotic translation initiation factor 5B"/>
    <property type="match status" value="1"/>
</dbReference>
<dbReference type="PRINTS" id="PR00315">
    <property type="entry name" value="ELONGATNFCT"/>
</dbReference>
<evidence type="ECO:0000256" key="3">
    <source>
        <dbReference type="ARBA" id="ARBA00011986"/>
    </source>
</evidence>
<dbReference type="GO" id="GO:0046872">
    <property type="term" value="F:metal ion binding"/>
    <property type="evidence" value="ECO:0007669"/>
    <property type="project" value="UniProtKB-KW"/>
</dbReference>
<keyword evidence="10" id="KW-0648">Protein biosynthesis</keyword>
<name>A0AAV9XVK0_9CRYT</name>
<feature type="compositionally biased region" description="Basic residues" evidence="13">
    <location>
        <begin position="62"/>
        <end position="72"/>
    </location>
</feature>
<evidence type="ECO:0000256" key="11">
    <source>
        <dbReference type="ARBA" id="ARBA00023134"/>
    </source>
</evidence>
<dbReference type="GO" id="GO:0003924">
    <property type="term" value="F:GTPase activity"/>
    <property type="evidence" value="ECO:0007669"/>
    <property type="project" value="InterPro"/>
</dbReference>
<dbReference type="CDD" id="cd16266">
    <property type="entry name" value="IF2_aeIF5B_IV"/>
    <property type="match status" value="1"/>
</dbReference>
<protein>
    <recommendedName>
        <fullName evidence="4">Eukaryotic translation initiation factor 5B</fullName>
        <ecNumber evidence="3">3.6.5.3</ecNumber>
    </recommendedName>
    <alternativeName>
        <fullName evidence="12">Translation initiation factor IF-2</fullName>
    </alternativeName>
</protein>
<dbReference type="Gene3D" id="2.40.30.10">
    <property type="entry name" value="Translation factors"/>
    <property type="match status" value="2"/>
</dbReference>
<feature type="domain" description="Tr-type G" evidence="14">
    <location>
        <begin position="303"/>
        <end position="523"/>
    </location>
</feature>
<feature type="compositionally biased region" description="Basic and acidic residues" evidence="13">
    <location>
        <begin position="81"/>
        <end position="92"/>
    </location>
</feature>
<keyword evidence="11" id="KW-0342">GTP-binding</keyword>
<dbReference type="FunFam" id="2.40.30.10:FF:000013">
    <property type="entry name" value="eukaryotic translation initiation factor 5B"/>
    <property type="match status" value="1"/>
</dbReference>
<keyword evidence="8" id="KW-0547">Nucleotide-binding</keyword>
<dbReference type="InterPro" id="IPR009000">
    <property type="entry name" value="Transl_B-barrel_sf"/>
</dbReference>
<dbReference type="InterPro" id="IPR005225">
    <property type="entry name" value="Small_GTP-bd"/>
</dbReference>
<evidence type="ECO:0000256" key="5">
    <source>
        <dbReference type="ARBA" id="ARBA00022490"/>
    </source>
</evidence>
<accession>A0AAV9XVK0</accession>
<dbReference type="PANTHER" id="PTHR43381">
    <property type="entry name" value="TRANSLATION INITIATION FACTOR IF-2-RELATED"/>
    <property type="match status" value="1"/>
</dbReference>
<dbReference type="EC" id="3.6.5.3" evidence="3"/>
<dbReference type="InterPro" id="IPR023115">
    <property type="entry name" value="TIF_IF2_dom3"/>
</dbReference>
<keyword evidence="5" id="KW-0963">Cytoplasm</keyword>
<dbReference type="Pfam" id="PF14578">
    <property type="entry name" value="GTP_EFTU_D4"/>
    <property type="match status" value="1"/>
</dbReference>
<evidence type="ECO:0000259" key="14">
    <source>
        <dbReference type="PROSITE" id="PS51722"/>
    </source>
</evidence>
<dbReference type="InterPro" id="IPR027417">
    <property type="entry name" value="P-loop_NTPase"/>
</dbReference>
<feature type="compositionally biased region" description="Basic and acidic residues" evidence="13">
    <location>
        <begin position="154"/>
        <end position="172"/>
    </location>
</feature>
<evidence type="ECO:0000313" key="16">
    <source>
        <dbReference type="Proteomes" id="UP001311799"/>
    </source>
</evidence>
<dbReference type="GO" id="GO:0003743">
    <property type="term" value="F:translation initiation factor activity"/>
    <property type="evidence" value="ECO:0007669"/>
    <property type="project" value="UniProtKB-KW"/>
</dbReference>
<evidence type="ECO:0000256" key="1">
    <source>
        <dbReference type="ARBA" id="ARBA00004496"/>
    </source>
</evidence>
<dbReference type="SUPFAM" id="SSF50447">
    <property type="entry name" value="Translation proteins"/>
    <property type="match status" value="1"/>
</dbReference>
<keyword evidence="16" id="KW-1185">Reference proteome</keyword>
<evidence type="ECO:0000256" key="8">
    <source>
        <dbReference type="ARBA" id="ARBA00022741"/>
    </source>
</evidence>
<feature type="compositionally biased region" description="Basic and acidic residues" evidence="13">
    <location>
        <begin position="102"/>
        <end position="147"/>
    </location>
</feature>
<gene>
    <name evidence="15" type="ORF">RS030_71033</name>
</gene>
<dbReference type="CDD" id="cd03703">
    <property type="entry name" value="aeIF5B_II"/>
    <property type="match status" value="1"/>
</dbReference>
<evidence type="ECO:0000256" key="4">
    <source>
        <dbReference type="ARBA" id="ARBA00013824"/>
    </source>
</evidence>
<dbReference type="Pfam" id="PF03144">
    <property type="entry name" value="GTP_EFTU_D2"/>
    <property type="match status" value="1"/>
</dbReference>
<dbReference type="CDD" id="cd01887">
    <property type="entry name" value="IF2_eIF5B"/>
    <property type="match status" value="1"/>
</dbReference>
<dbReference type="PANTHER" id="PTHR43381:SF4">
    <property type="entry name" value="EUKARYOTIC TRANSLATION INITIATION FACTOR 5B"/>
    <property type="match status" value="1"/>
</dbReference>
<dbReference type="NCBIfam" id="NF003078">
    <property type="entry name" value="PRK04004.1"/>
    <property type="match status" value="1"/>
</dbReference>
<proteinExistence type="inferred from homology"/>
<dbReference type="InterPro" id="IPR029459">
    <property type="entry name" value="EFTU-type"/>
</dbReference>
<keyword evidence="9" id="KW-0378">Hydrolase</keyword>
<dbReference type="InterPro" id="IPR015760">
    <property type="entry name" value="TIF_IF2"/>
</dbReference>
<comment type="subcellular location">
    <subcellularLocation>
        <location evidence="1">Cytoplasm</location>
    </subcellularLocation>
</comment>
<evidence type="ECO:0000256" key="13">
    <source>
        <dbReference type="SAM" id="MobiDB-lite"/>
    </source>
</evidence>
<dbReference type="GO" id="GO:0005739">
    <property type="term" value="C:mitochondrion"/>
    <property type="evidence" value="ECO:0007669"/>
    <property type="project" value="TreeGrafter"/>
</dbReference>
<dbReference type="SUPFAM" id="SSF52156">
    <property type="entry name" value="Initiation factor IF2/eIF5b, domain 3"/>
    <property type="match status" value="1"/>
</dbReference>
<comment type="caution">
    <text evidence="15">The sequence shown here is derived from an EMBL/GenBank/DDBJ whole genome shotgun (WGS) entry which is preliminary data.</text>
</comment>
<dbReference type="GO" id="GO:0005525">
    <property type="term" value="F:GTP binding"/>
    <property type="evidence" value="ECO:0007669"/>
    <property type="project" value="UniProtKB-KW"/>
</dbReference>
<dbReference type="Pfam" id="PF00009">
    <property type="entry name" value="GTP_EFTU"/>
    <property type="match status" value="1"/>
</dbReference>
<feature type="compositionally biased region" description="Basic and acidic residues" evidence="13">
    <location>
        <begin position="28"/>
        <end position="52"/>
    </location>
</feature>
<dbReference type="FunFam" id="3.40.50.300:FF:000112">
    <property type="entry name" value="Eukaryotic translation initiation factor 5B"/>
    <property type="match status" value="1"/>
</dbReference>
<evidence type="ECO:0000256" key="6">
    <source>
        <dbReference type="ARBA" id="ARBA00022540"/>
    </source>
</evidence>
<dbReference type="SUPFAM" id="SSF52540">
    <property type="entry name" value="P-loop containing nucleoside triphosphate hydrolases"/>
    <property type="match status" value="1"/>
</dbReference>
<dbReference type="InterPro" id="IPR000795">
    <property type="entry name" value="T_Tr_GTP-bd_dom"/>
</dbReference>
<dbReference type="NCBIfam" id="TIGR00231">
    <property type="entry name" value="small_GTP"/>
    <property type="match status" value="1"/>
</dbReference>
<organism evidence="15 16">
    <name type="scientific">Cryptosporidium xiaoi</name>
    <dbReference type="NCBI Taxonomy" id="659607"/>
    <lineage>
        <taxon>Eukaryota</taxon>
        <taxon>Sar</taxon>
        <taxon>Alveolata</taxon>
        <taxon>Apicomplexa</taxon>
        <taxon>Conoidasida</taxon>
        <taxon>Coccidia</taxon>
        <taxon>Eucoccidiorida</taxon>
        <taxon>Eimeriorina</taxon>
        <taxon>Cryptosporidiidae</taxon>
        <taxon>Cryptosporidium</taxon>
    </lineage>
</organism>
<sequence length="898" mass="101555">MSGKKKSSNKTKDQDFDDLDALLAELGTYEKVDPDTEKHQCEEKISDEKTSEEQVSSQTLKNRLKKLKKKQAKSQGSLNKDGSEDVIKESKPKPTNAAAKAAAERLRLIQENEKEIRRKEEEEKKLEEELKKKKEEELLRLQEERSLKQKQRKERREQLRAEGKLLSAREKTEKQKREQFLEYLRQQDIVSTSVISSKGGSTSSSGLATRKKKHNKLNAEEDILKITYAVDTDEQAPQENTQSIHDYVLDSWENALDDESGKSDNDKAETIGVSDNLKKIDTAPVKSEKIMEDNNEVDNCQKFRSPICCILGHVDTGKTKLLDKMRKTNVQDNEAGGITQQIGATYFPPDMLSEQIKKIDGDFRLKIPGLLFIDTPGHESFNNLRSRGSSLCDISVLVVDIMHGLEPQTKESIGLLRNRKCPFIIALNKIDRLYGWIEHKWSSSKLSLLKQKNGSKDEFETRLNRVLLELSEEGLNCSLYWKNDDFRGNVSIVPTSAITGEGIPDLIYLIAQLTQNFMGLNQLRLNTTDLCCTILEVKAIDGLGVTIDVILVSGTLREGDTIVVCGLYAPIVTTIRALLTPQPMHEMRVKGDYIHHHYIEGSMGVKICANGLDDAVAGTQLLVPKKNHTTEELEQLKEEVMEDMGEIFKSVDRSGNGVYVMASTLGSLEALLVFLNSSNIPVVALNIGTVHKSDVRRASVMHDRGFPEMAVILAFDVKVDSEAELEAKKLNVRIMKANIIYHLCDMFTKYYCEVQEEKKKEKSNEVVFPCILRIIPQYIFNTRDPIICGVYVDDGILRPGTPLCIPEKDNMMIGRVTSVEFNKKPVNEGKKGQEVAIKIQPFASDSNITYGRHFDYNDKLVSRITRDSIDILKEHFRDDLSKDDWKLVIQLKKVFGIP</sequence>
<dbReference type="Pfam" id="PF11987">
    <property type="entry name" value="IF-2"/>
    <property type="match status" value="1"/>
</dbReference>
<comment type="similarity">
    <text evidence="2">Belongs to the TRAFAC class translation factor GTPase superfamily. Classic translation factor GTPase family. IF-2 subfamily.</text>
</comment>
<evidence type="ECO:0000256" key="9">
    <source>
        <dbReference type="ARBA" id="ARBA00022801"/>
    </source>
</evidence>
<dbReference type="PROSITE" id="PS51722">
    <property type="entry name" value="G_TR_2"/>
    <property type="match status" value="1"/>
</dbReference>
<dbReference type="InterPro" id="IPR004161">
    <property type="entry name" value="EFTu-like_2"/>
</dbReference>
<keyword evidence="6 15" id="KW-0396">Initiation factor</keyword>
<evidence type="ECO:0000256" key="10">
    <source>
        <dbReference type="ARBA" id="ARBA00022917"/>
    </source>
</evidence>
<dbReference type="InterPro" id="IPR036925">
    <property type="entry name" value="TIF_IF2_dom3_sf"/>
</dbReference>
<evidence type="ECO:0000256" key="7">
    <source>
        <dbReference type="ARBA" id="ARBA00022723"/>
    </source>
</evidence>
<keyword evidence="7" id="KW-0479">Metal-binding</keyword>
<evidence type="ECO:0000256" key="12">
    <source>
        <dbReference type="ARBA" id="ARBA00032478"/>
    </source>
</evidence>
<dbReference type="FunFam" id="3.40.50.10050:FF:000002">
    <property type="entry name" value="Eukaryotic translation initiation factor 5B"/>
    <property type="match status" value="1"/>
</dbReference>
<evidence type="ECO:0000313" key="15">
    <source>
        <dbReference type="EMBL" id="KAK6588139.1"/>
    </source>
</evidence>
<dbReference type="AlphaFoldDB" id="A0AAV9XVK0"/>
<feature type="region of interest" description="Disordered" evidence="13">
    <location>
        <begin position="28"/>
        <end position="172"/>
    </location>
</feature>
<dbReference type="EMBL" id="JAWDEY010000035">
    <property type="protein sequence ID" value="KAK6588139.1"/>
    <property type="molecule type" value="Genomic_DNA"/>
</dbReference>
<dbReference type="Gene3D" id="3.40.50.10050">
    <property type="entry name" value="Translation initiation factor IF- 2, domain 3"/>
    <property type="match status" value="1"/>
</dbReference>
<evidence type="ECO:0000256" key="2">
    <source>
        <dbReference type="ARBA" id="ARBA00007733"/>
    </source>
</evidence>
<dbReference type="Gene3D" id="3.40.50.300">
    <property type="entry name" value="P-loop containing nucleotide triphosphate hydrolases"/>
    <property type="match status" value="1"/>
</dbReference>
<reference evidence="15 16" key="1">
    <citation type="submission" date="2023-10" db="EMBL/GenBank/DDBJ databases">
        <title>Comparative genomics analysis reveals potential genetic determinants of host preference in Cryptosporidium xiaoi.</title>
        <authorList>
            <person name="Xiao L."/>
            <person name="Li J."/>
        </authorList>
    </citation>
    <scope>NUCLEOTIDE SEQUENCE [LARGE SCALE GENOMIC DNA]</scope>
    <source>
        <strain evidence="15 16">52996</strain>
    </source>
</reference>
<dbReference type="Proteomes" id="UP001311799">
    <property type="component" value="Unassembled WGS sequence"/>
</dbReference>